<dbReference type="RefSeq" id="WP_214169903.1">
    <property type="nucleotide sequence ID" value="NZ_JAHCVJ010000001.1"/>
</dbReference>
<comment type="caution">
    <text evidence="2">The sequence shown here is derived from an EMBL/GenBank/DDBJ whole genome shotgun (WGS) entry which is preliminary data.</text>
</comment>
<evidence type="ECO:0000313" key="2">
    <source>
        <dbReference type="EMBL" id="MBT0663134.1"/>
    </source>
</evidence>
<organism evidence="2 3">
    <name type="scientific">Geoanaerobacter pelophilus</name>
    <dbReference type="NCBI Taxonomy" id="60036"/>
    <lineage>
        <taxon>Bacteria</taxon>
        <taxon>Pseudomonadati</taxon>
        <taxon>Thermodesulfobacteriota</taxon>
        <taxon>Desulfuromonadia</taxon>
        <taxon>Geobacterales</taxon>
        <taxon>Geobacteraceae</taxon>
        <taxon>Geoanaerobacter</taxon>
    </lineage>
</organism>
<feature type="domain" description="RES" evidence="1">
    <location>
        <begin position="72"/>
        <end position="199"/>
    </location>
</feature>
<dbReference type="SMART" id="SM00953">
    <property type="entry name" value="RES"/>
    <property type="match status" value="1"/>
</dbReference>
<dbReference type="InterPro" id="IPR014914">
    <property type="entry name" value="RES_dom"/>
</dbReference>
<dbReference type="AlphaFoldDB" id="A0AAW4KXR1"/>
<dbReference type="EMBL" id="JAHCVJ010000001">
    <property type="protein sequence ID" value="MBT0663134.1"/>
    <property type="molecule type" value="Genomic_DNA"/>
</dbReference>
<dbReference type="Pfam" id="PF08808">
    <property type="entry name" value="RES"/>
    <property type="match status" value="1"/>
</dbReference>
<proteinExistence type="predicted"/>
<protein>
    <submittedName>
        <fullName evidence="2">RES family NAD+ phosphorylase</fullName>
    </submittedName>
</protein>
<gene>
    <name evidence="2" type="ORF">KI809_02370</name>
</gene>
<evidence type="ECO:0000313" key="3">
    <source>
        <dbReference type="Proteomes" id="UP000811899"/>
    </source>
</evidence>
<dbReference type="Proteomes" id="UP000811899">
    <property type="component" value="Unassembled WGS sequence"/>
</dbReference>
<keyword evidence="3" id="KW-1185">Reference proteome</keyword>
<accession>A0AAW4KXR1</accession>
<sequence length="231" mass="26060">MPCLFDKTCDFNDDLFRNIVSLRESVDLFSDLTDGDEYSSEVAITAEMRVKTEIPTGLIKRGFHYTTAIGYPFETDPYLSSRYGNGAFGVWYGSLELETTIHETAHHMIREELRVEGIKGPVIRERAVYLVHGRAVLIDLRGKEKHFPGLVAQDYSLTHQIGERLHSEGHPGLLAPSARCKGTNLASFTPSILSNPRNHCYLTYRCYPERQSVSVERLPGEIIMEIRPAAV</sequence>
<evidence type="ECO:0000259" key="1">
    <source>
        <dbReference type="SMART" id="SM00953"/>
    </source>
</evidence>
<reference evidence="2 3" key="1">
    <citation type="submission" date="2021-05" db="EMBL/GenBank/DDBJ databases">
        <title>The draft genome of Geobacter pelophilus DSM 12255.</title>
        <authorList>
            <person name="Xu Z."/>
            <person name="Masuda Y."/>
            <person name="Itoh H."/>
            <person name="Senoo K."/>
        </authorList>
    </citation>
    <scope>NUCLEOTIDE SEQUENCE [LARGE SCALE GENOMIC DNA]</scope>
    <source>
        <strain evidence="2 3">DSM 12255</strain>
    </source>
</reference>
<name>A0AAW4KXR1_9BACT</name>